<keyword evidence="3" id="KW-1185">Reference proteome</keyword>
<sequence>MSSETEDEPPVSGHALAVVGRAPLRPLVALAITIVVGNVLVVSPWTPLNVAGGVWLLIALPTLLLFSKVPWPDRGLLALLLSIAGSLLLLVIPALVMNYVLPLAGIDRPLSKVPLLVVANVVAVALTAWRRDATPGLPRGGRIPLSGGERWLAALSAIVLVLSIAGPTRLNNGLSGNVTLVMLALVLVLLVLLVVLAARVREIVVISCIYTAGVALLLMTSLRGWFITGHDIQFEYQMFTYTNAAGAWNVTSFRNAYNACLSITILPTVIENITGLPGLYIFKVLAQLLFALCPIVVYLIGRRFLGRKMSVLGATFFMIFPTYYNDMPFLVRQEVALFFVGLLVAVAVQVDWPLWLRRATITCLSIASVLSHYSTTYVLILIMLGALCVRMVGLRLPVGRRNDSRVQNALGGRFGFGLLEVAVLAAAAYLWAGPVTHTGGQVRESLSATVAQLTGSPADRSADTSYALWSAARPSNDELLAEYEEESLSGTAAERAQGQYLPLDVLSAYPVTKAPEEVVPVSPVGRLIQDRGVDLYTVSYTVKRSAAAGFQVLILLGLVMAWRRRSSGGNDQGAVYGLAVGGAATVAVIAVLPALSVEYGVFRALQQALLVLAPVMALGVTQLCSLLGRRAGAVLPAALLIGLLPALSGASSQVLGGFSPQLYLNNSGLYYNIYYVNAREIAGTEWLRREAEKSARDNVQVDISSDRYTINRVRSVLPLPKATDIFPPLVRTDALVFLGTPTMEKGISTINFKGSLITYRYPLGLLDREKDLLYANGGAEVYG</sequence>
<dbReference type="eggNOG" id="COG4906">
    <property type="taxonomic scope" value="Bacteria"/>
</dbReference>
<feature type="transmembrane region" description="Helical" evidence="1">
    <location>
        <begin position="574"/>
        <end position="595"/>
    </location>
</feature>
<keyword evidence="1" id="KW-1133">Transmembrane helix</keyword>
<dbReference type="STRING" id="266940.Krad_1059"/>
<dbReference type="KEGG" id="kra:Krad_1059"/>
<dbReference type="HOGENOM" id="CLU_357813_0_0_11"/>
<dbReference type="OrthoDB" id="3784811at2"/>
<feature type="transmembrane region" description="Helical" evidence="1">
    <location>
        <begin position="414"/>
        <end position="432"/>
    </location>
</feature>
<dbReference type="RefSeq" id="WP_012084601.1">
    <property type="nucleotide sequence ID" value="NC_009664.2"/>
</dbReference>
<feature type="transmembrane region" description="Helical" evidence="1">
    <location>
        <begin position="113"/>
        <end position="130"/>
    </location>
</feature>
<feature type="transmembrane region" description="Helical" evidence="1">
    <location>
        <begin position="335"/>
        <end position="355"/>
    </location>
</feature>
<dbReference type="EMBL" id="CP000750">
    <property type="protein sequence ID" value="ABS02547.1"/>
    <property type="molecule type" value="Genomic_DNA"/>
</dbReference>
<dbReference type="Proteomes" id="UP000001116">
    <property type="component" value="Chromosome"/>
</dbReference>
<feature type="transmembrane region" description="Helical" evidence="1">
    <location>
        <begin position="48"/>
        <end position="66"/>
    </location>
</feature>
<organism evidence="2 3">
    <name type="scientific">Kineococcus radiotolerans (strain ATCC BAA-149 / DSM 14245 / SRS30216)</name>
    <dbReference type="NCBI Taxonomy" id="266940"/>
    <lineage>
        <taxon>Bacteria</taxon>
        <taxon>Bacillati</taxon>
        <taxon>Actinomycetota</taxon>
        <taxon>Actinomycetes</taxon>
        <taxon>Kineosporiales</taxon>
        <taxon>Kineosporiaceae</taxon>
        <taxon>Kineococcus</taxon>
    </lineage>
</organism>
<feature type="transmembrane region" description="Helical" evidence="1">
    <location>
        <begin position="607"/>
        <end position="627"/>
    </location>
</feature>
<feature type="transmembrane region" description="Helical" evidence="1">
    <location>
        <begin position="375"/>
        <end position="393"/>
    </location>
</feature>
<feature type="transmembrane region" description="Helical" evidence="1">
    <location>
        <begin position="203"/>
        <end position="226"/>
    </location>
</feature>
<proteinExistence type="predicted"/>
<evidence type="ECO:0000313" key="3">
    <source>
        <dbReference type="Proteomes" id="UP000001116"/>
    </source>
</evidence>
<reference evidence="3" key="1">
    <citation type="journal article" date="2008" name="PLoS ONE">
        <title>Survival in nuclear waste, extreme resistance, and potential applications gleaned from the genome sequence of Kineococcus radiotolerans SRS30216.</title>
        <authorList>
            <person name="Bagwell C.E."/>
            <person name="Bhat S."/>
            <person name="Hawkins G.M."/>
            <person name="Smith B.W."/>
            <person name="Biswas T."/>
            <person name="Hoover T.R."/>
            <person name="Saunders E."/>
            <person name="Han C.S."/>
            <person name="Tsodikov O.V."/>
            <person name="Shimkets L.J."/>
        </authorList>
    </citation>
    <scope>NUCLEOTIDE SEQUENCE [LARGE SCALE GENOMIC DNA]</scope>
    <source>
        <strain evidence="3">ATCC BAA-149 / DSM 14245 / SRS30216</strain>
    </source>
</reference>
<feature type="transmembrane region" description="Helical" evidence="1">
    <location>
        <begin position="545"/>
        <end position="562"/>
    </location>
</feature>
<evidence type="ECO:0000313" key="2">
    <source>
        <dbReference type="EMBL" id="ABS02547.1"/>
    </source>
</evidence>
<keyword evidence="1" id="KW-0472">Membrane</keyword>
<gene>
    <name evidence="2" type="ordered locus">Krad_1059</name>
</gene>
<keyword evidence="1" id="KW-0812">Transmembrane</keyword>
<feature type="transmembrane region" description="Helical" evidence="1">
    <location>
        <begin position="78"/>
        <end position="101"/>
    </location>
</feature>
<feature type="transmembrane region" description="Helical" evidence="1">
    <location>
        <begin position="151"/>
        <end position="168"/>
    </location>
</feature>
<protein>
    <submittedName>
        <fullName evidence="2">Membrane protein-like</fullName>
    </submittedName>
</protein>
<name>A6W6V8_KINRD</name>
<evidence type="ECO:0000256" key="1">
    <source>
        <dbReference type="SAM" id="Phobius"/>
    </source>
</evidence>
<accession>A6W6V8</accession>
<feature type="transmembrane region" description="Helical" evidence="1">
    <location>
        <begin position="634"/>
        <end position="655"/>
    </location>
</feature>
<feature type="transmembrane region" description="Helical" evidence="1">
    <location>
        <begin position="174"/>
        <end position="196"/>
    </location>
</feature>
<feature type="transmembrane region" description="Helical" evidence="1">
    <location>
        <begin position="280"/>
        <end position="300"/>
    </location>
</feature>
<dbReference type="AlphaFoldDB" id="A6W6V8"/>